<keyword evidence="3" id="KW-1185">Reference proteome</keyword>
<keyword evidence="1" id="KW-1133">Transmembrane helix</keyword>
<feature type="transmembrane region" description="Helical" evidence="1">
    <location>
        <begin position="124"/>
        <end position="144"/>
    </location>
</feature>
<organism evidence="2 3">
    <name type="scientific">[Clostridium] polysaccharolyticum</name>
    <dbReference type="NCBI Taxonomy" id="29364"/>
    <lineage>
        <taxon>Bacteria</taxon>
        <taxon>Bacillati</taxon>
        <taxon>Bacillota</taxon>
        <taxon>Clostridia</taxon>
        <taxon>Lachnospirales</taxon>
        <taxon>Lachnospiraceae</taxon>
    </lineage>
</organism>
<feature type="transmembrane region" description="Helical" evidence="1">
    <location>
        <begin position="93"/>
        <end position="112"/>
    </location>
</feature>
<evidence type="ECO:0008006" key="4">
    <source>
        <dbReference type="Google" id="ProtNLM"/>
    </source>
</evidence>
<feature type="transmembrane region" description="Helical" evidence="1">
    <location>
        <begin position="174"/>
        <end position="191"/>
    </location>
</feature>
<evidence type="ECO:0000313" key="3">
    <source>
        <dbReference type="Proteomes" id="UP000199800"/>
    </source>
</evidence>
<gene>
    <name evidence="2" type="ORF">SAMN04487772_10728</name>
</gene>
<accession>A0A1I0BB37</accession>
<name>A0A1I0BB37_9FIRM</name>
<keyword evidence="1" id="KW-0812">Transmembrane</keyword>
<keyword evidence="1" id="KW-0472">Membrane</keyword>
<evidence type="ECO:0000313" key="2">
    <source>
        <dbReference type="EMBL" id="SET03357.1"/>
    </source>
</evidence>
<feature type="transmembrane region" description="Helical" evidence="1">
    <location>
        <begin position="20"/>
        <end position="36"/>
    </location>
</feature>
<dbReference type="STRING" id="29364.SAMN04487772_10728"/>
<protein>
    <recommendedName>
        <fullName evidence="4">ABC-2 family transporter protein</fullName>
    </recommendedName>
</protein>
<dbReference type="EMBL" id="FOHN01000007">
    <property type="protein sequence ID" value="SET03357.1"/>
    <property type="molecule type" value="Genomic_DNA"/>
</dbReference>
<feature type="transmembrane region" description="Helical" evidence="1">
    <location>
        <begin position="48"/>
        <end position="72"/>
    </location>
</feature>
<sequence length="207" mass="24229">MKVLKTIYWREMRTGRKSLGRIAGYIVVLVAALYNFKMHQTLFQELMYVAYGIYLVIFFKSSNVYSNIHSLLSLPITVRELCISRIICNAIRLFIWETVNFILLSITYGTLWNETVSYKLLCDFMVYHIAIIQIIFVSECLLVMFGKKSKYPVFIMVSVLLLFVQMFLYSGNGILNLGMQLAIFSIAFCLYRRLLGLENEKIFVRWN</sequence>
<dbReference type="Proteomes" id="UP000199800">
    <property type="component" value="Unassembled WGS sequence"/>
</dbReference>
<evidence type="ECO:0000256" key="1">
    <source>
        <dbReference type="SAM" id="Phobius"/>
    </source>
</evidence>
<dbReference type="RefSeq" id="WP_092477380.1">
    <property type="nucleotide sequence ID" value="NZ_FOHN01000007.1"/>
</dbReference>
<reference evidence="2 3" key="1">
    <citation type="submission" date="2016-10" db="EMBL/GenBank/DDBJ databases">
        <authorList>
            <person name="de Groot N.N."/>
        </authorList>
    </citation>
    <scope>NUCLEOTIDE SEQUENCE [LARGE SCALE GENOMIC DNA]</scope>
    <source>
        <strain evidence="2 3">DSM 1801</strain>
    </source>
</reference>
<feature type="transmembrane region" description="Helical" evidence="1">
    <location>
        <begin position="151"/>
        <end position="168"/>
    </location>
</feature>
<proteinExistence type="predicted"/>
<dbReference type="AlphaFoldDB" id="A0A1I0BB37"/>